<dbReference type="KEGG" id="pbro:HOP40_28335"/>
<dbReference type="RefSeq" id="WP_172164367.1">
    <property type="nucleotide sequence ID" value="NZ_CP053564.1"/>
</dbReference>
<feature type="region of interest" description="Disordered" evidence="1">
    <location>
        <begin position="1"/>
        <end position="51"/>
    </location>
</feature>
<sequence>MIDGGDEMGKLGKKLAKFADSPKGRKLRKKARSKAEDPATRAKLRKKLGRR</sequence>
<name>A0A6M6JPM5_9PSEU</name>
<evidence type="ECO:0000256" key="1">
    <source>
        <dbReference type="SAM" id="MobiDB-lite"/>
    </source>
</evidence>
<dbReference type="Proteomes" id="UP000505377">
    <property type="component" value="Chromosome"/>
</dbReference>
<organism evidence="2 3">
    <name type="scientific">Pseudonocardia broussonetiae</name>
    <dbReference type="NCBI Taxonomy" id="2736640"/>
    <lineage>
        <taxon>Bacteria</taxon>
        <taxon>Bacillati</taxon>
        <taxon>Actinomycetota</taxon>
        <taxon>Actinomycetes</taxon>
        <taxon>Pseudonocardiales</taxon>
        <taxon>Pseudonocardiaceae</taxon>
        <taxon>Pseudonocardia</taxon>
    </lineage>
</organism>
<evidence type="ECO:0000313" key="2">
    <source>
        <dbReference type="EMBL" id="QJY49180.1"/>
    </source>
</evidence>
<dbReference type="EMBL" id="CP053564">
    <property type="protein sequence ID" value="QJY49180.1"/>
    <property type="molecule type" value="Genomic_DNA"/>
</dbReference>
<protein>
    <submittedName>
        <fullName evidence="2">Uncharacterized protein</fullName>
    </submittedName>
</protein>
<reference evidence="2 3" key="1">
    <citation type="submission" date="2020-05" db="EMBL/GenBank/DDBJ databases">
        <authorList>
            <person name="Mo P."/>
        </authorList>
    </citation>
    <scope>NUCLEOTIDE SEQUENCE [LARGE SCALE GENOMIC DNA]</scope>
    <source>
        <strain evidence="2 3">Gen01</strain>
    </source>
</reference>
<proteinExistence type="predicted"/>
<feature type="compositionally biased region" description="Basic residues" evidence="1">
    <location>
        <begin position="42"/>
        <end position="51"/>
    </location>
</feature>
<dbReference type="AlphaFoldDB" id="A0A6M6JPM5"/>
<accession>A0A6M6JPM5</accession>
<gene>
    <name evidence="2" type="ORF">HOP40_28335</name>
</gene>
<keyword evidence="3" id="KW-1185">Reference proteome</keyword>
<evidence type="ECO:0000313" key="3">
    <source>
        <dbReference type="Proteomes" id="UP000505377"/>
    </source>
</evidence>